<sequence>MSLFQSFLLPTTVLQWGGLFASLMLVFVGFQLLPFKWRKQIGVIQIIALLVIAYLIYLGGHYLLKHHDIVPAEKAPNEISISKPENWVAMQVKVKALNLRTCKTTYCDSIVLLPIGKTVMVDLNSNDNNWLNATVDGQSGFVSSIYLEREK</sequence>
<keyword evidence="3" id="KW-1185">Reference proteome</keyword>
<evidence type="ECO:0000313" key="3">
    <source>
        <dbReference type="Proteomes" id="UP001266357"/>
    </source>
</evidence>
<reference evidence="2 3" key="1">
    <citation type="submission" date="2023-09" db="EMBL/GenBank/DDBJ databases">
        <authorList>
            <person name="Rey-Velasco X."/>
        </authorList>
    </citation>
    <scope>NUCLEOTIDE SEQUENCE [LARGE SCALE GENOMIC DNA]</scope>
    <source>
        <strain evidence="2 3">W431</strain>
    </source>
</reference>
<keyword evidence="1" id="KW-1133">Transmembrane helix</keyword>
<comment type="caution">
    <text evidence="2">The sequence shown here is derived from an EMBL/GenBank/DDBJ whole genome shotgun (WGS) entry which is preliminary data.</text>
</comment>
<gene>
    <name evidence="2" type="ORF">RM573_11985</name>
</gene>
<dbReference type="RefSeq" id="WP_311582155.1">
    <property type="nucleotide sequence ID" value="NZ_JAVRIF010000006.1"/>
</dbReference>
<evidence type="ECO:0000313" key="2">
    <source>
        <dbReference type="EMBL" id="MDT0604317.1"/>
    </source>
</evidence>
<accession>A0ABU3A2B1</accession>
<dbReference type="Proteomes" id="UP001266357">
    <property type="component" value="Unassembled WGS sequence"/>
</dbReference>
<organism evidence="2 3">
    <name type="scientific">Thalassotalea castellviae</name>
    <dbReference type="NCBI Taxonomy" id="3075612"/>
    <lineage>
        <taxon>Bacteria</taxon>
        <taxon>Pseudomonadati</taxon>
        <taxon>Pseudomonadota</taxon>
        <taxon>Gammaproteobacteria</taxon>
        <taxon>Alteromonadales</taxon>
        <taxon>Colwelliaceae</taxon>
        <taxon>Thalassotalea</taxon>
    </lineage>
</organism>
<evidence type="ECO:0000256" key="1">
    <source>
        <dbReference type="SAM" id="Phobius"/>
    </source>
</evidence>
<evidence type="ECO:0008006" key="4">
    <source>
        <dbReference type="Google" id="ProtNLM"/>
    </source>
</evidence>
<feature type="transmembrane region" description="Helical" evidence="1">
    <location>
        <begin position="42"/>
        <end position="64"/>
    </location>
</feature>
<proteinExistence type="predicted"/>
<feature type="transmembrane region" description="Helical" evidence="1">
    <location>
        <begin position="13"/>
        <end position="35"/>
    </location>
</feature>
<keyword evidence="1" id="KW-0812">Transmembrane</keyword>
<name>A0ABU3A2B1_9GAMM</name>
<protein>
    <recommendedName>
        <fullName evidence="4">SH3 domain-containing protein</fullName>
    </recommendedName>
</protein>
<keyword evidence="1" id="KW-0472">Membrane</keyword>
<dbReference type="EMBL" id="JAVRIF010000006">
    <property type="protein sequence ID" value="MDT0604317.1"/>
    <property type="molecule type" value="Genomic_DNA"/>
</dbReference>
<dbReference type="Gene3D" id="2.30.30.40">
    <property type="entry name" value="SH3 Domains"/>
    <property type="match status" value="1"/>
</dbReference>